<keyword evidence="2" id="KW-1185">Reference proteome</keyword>
<dbReference type="Proteomes" id="UP000265520">
    <property type="component" value="Unassembled WGS sequence"/>
</dbReference>
<reference evidence="1 2" key="1">
    <citation type="journal article" date="2018" name="Front. Plant Sci.">
        <title>Red Clover (Trifolium pratense) and Zigzag Clover (T. medium) - A Picture of Genomic Similarities and Differences.</title>
        <authorList>
            <person name="Dluhosova J."/>
            <person name="Istvanek J."/>
            <person name="Nedelnik J."/>
            <person name="Repkova J."/>
        </authorList>
    </citation>
    <scope>NUCLEOTIDE SEQUENCE [LARGE SCALE GENOMIC DNA]</scope>
    <source>
        <strain evidence="2">cv. 10/8</strain>
        <tissue evidence="1">Leaf</tissue>
    </source>
</reference>
<dbReference type="AlphaFoldDB" id="A0A392R7H4"/>
<organism evidence="1 2">
    <name type="scientific">Trifolium medium</name>
    <dbReference type="NCBI Taxonomy" id="97028"/>
    <lineage>
        <taxon>Eukaryota</taxon>
        <taxon>Viridiplantae</taxon>
        <taxon>Streptophyta</taxon>
        <taxon>Embryophyta</taxon>
        <taxon>Tracheophyta</taxon>
        <taxon>Spermatophyta</taxon>
        <taxon>Magnoliopsida</taxon>
        <taxon>eudicotyledons</taxon>
        <taxon>Gunneridae</taxon>
        <taxon>Pentapetalae</taxon>
        <taxon>rosids</taxon>
        <taxon>fabids</taxon>
        <taxon>Fabales</taxon>
        <taxon>Fabaceae</taxon>
        <taxon>Papilionoideae</taxon>
        <taxon>50 kb inversion clade</taxon>
        <taxon>NPAAA clade</taxon>
        <taxon>Hologalegina</taxon>
        <taxon>IRL clade</taxon>
        <taxon>Trifolieae</taxon>
        <taxon>Trifolium</taxon>
    </lineage>
</organism>
<evidence type="ECO:0000313" key="2">
    <source>
        <dbReference type="Proteomes" id="UP000265520"/>
    </source>
</evidence>
<proteinExistence type="predicted"/>
<accession>A0A392R7H4</accession>
<name>A0A392R7H4_9FABA</name>
<protein>
    <submittedName>
        <fullName evidence="1">Uncharacterized protein</fullName>
    </submittedName>
</protein>
<feature type="non-terminal residue" evidence="1">
    <location>
        <position position="75"/>
    </location>
</feature>
<comment type="caution">
    <text evidence="1">The sequence shown here is derived from an EMBL/GenBank/DDBJ whole genome shotgun (WGS) entry which is preliminary data.</text>
</comment>
<evidence type="ECO:0000313" key="1">
    <source>
        <dbReference type="EMBL" id="MCI32568.1"/>
    </source>
</evidence>
<sequence length="75" mass="7885">MENNNTHKQCDYVVGTSSGINENVVNGSEGALIDLASAATVEQNIVNGTISPEVDLARSVSELTIVVNKALQEIV</sequence>
<dbReference type="EMBL" id="LXQA010196801">
    <property type="protein sequence ID" value="MCI32568.1"/>
    <property type="molecule type" value="Genomic_DNA"/>
</dbReference>